<feature type="region of interest" description="Disordered" evidence="5">
    <location>
        <begin position="283"/>
        <end position="304"/>
    </location>
</feature>
<accession>A0A5J5F6V5</accession>
<dbReference type="EMBL" id="VXIS01000029">
    <property type="protein sequence ID" value="KAA8912029.1"/>
    <property type="molecule type" value="Genomic_DNA"/>
</dbReference>
<dbReference type="GO" id="GO:0005619">
    <property type="term" value="C:ascospore wall"/>
    <property type="evidence" value="ECO:0007669"/>
    <property type="project" value="TreeGrafter"/>
</dbReference>
<gene>
    <name evidence="7" type="ORF">FN846DRAFT_903912</name>
</gene>
<dbReference type="AlphaFoldDB" id="A0A5J5F6V5"/>
<sequence length="304" mass="33615">MPLKDTVVETVKAEAAGVSALTKQAIASGTYLYPFKGLIYFFTHRQLWKPLISRLLPLLSLSVGVVVPMFLFTFVFQLRVVRSALTRLVLAYFRYMPQAFFLQFVNGPLAWVSTIALVLSESAAIISALSKNFLIEDALVDTFDQVLVSENMTDLVKNGRELKTGSSLGRLIKKPFAIFSPQAVIRYFLYLPLNFIPVVGTAVFLVVQGREQGPSYHNRYFQLKSYTKAQKEAFIERNNPAYIAFGTAATLLQLVPGLSILFLYTNTVGAALWAVDLERKGLAGPGEDKTGNELSGGAAKKKEL</sequence>
<proteinExistence type="predicted"/>
<evidence type="ECO:0000256" key="4">
    <source>
        <dbReference type="ARBA" id="ARBA00023136"/>
    </source>
</evidence>
<evidence type="ECO:0008006" key="9">
    <source>
        <dbReference type="Google" id="ProtNLM"/>
    </source>
</evidence>
<evidence type="ECO:0000313" key="8">
    <source>
        <dbReference type="Proteomes" id="UP000326924"/>
    </source>
</evidence>
<evidence type="ECO:0000256" key="1">
    <source>
        <dbReference type="ARBA" id="ARBA00004141"/>
    </source>
</evidence>
<feature type="transmembrane region" description="Helical" evidence="6">
    <location>
        <begin position="55"/>
        <end position="80"/>
    </location>
</feature>
<dbReference type="InParanoid" id="A0A5J5F6V5"/>
<name>A0A5J5F6V5_9PEZI</name>
<keyword evidence="2 6" id="KW-0812">Transmembrane</keyword>
<organism evidence="7 8">
    <name type="scientific">Sphaerosporella brunnea</name>
    <dbReference type="NCBI Taxonomy" id="1250544"/>
    <lineage>
        <taxon>Eukaryota</taxon>
        <taxon>Fungi</taxon>
        <taxon>Dikarya</taxon>
        <taxon>Ascomycota</taxon>
        <taxon>Pezizomycotina</taxon>
        <taxon>Pezizomycetes</taxon>
        <taxon>Pezizales</taxon>
        <taxon>Pyronemataceae</taxon>
        <taxon>Sphaerosporella</taxon>
    </lineage>
</organism>
<evidence type="ECO:0000256" key="3">
    <source>
        <dbReference type="ARBA" id="ARBA00022989"/>
    </source>
</evidence>
<dbReference type="InterPro" id="IPR052786">
    <property type="entry name" value="Spore_wall_assembly"/>
</dbReference>
<dbReference type="FunCoup" id="A0A5J5F6V5">
    <property type="interactions" value="67"/>
</dbReference>
<feature type="transmembrane region" description="Helical" evidence="6">
    <location>
        <begin position="241"/>
        <end position="264"/>
    </location>
</feature>
<dbReference type="PANTHER" id="PTHR34292">
    <property type="entry name" value="OUTER SPORE WALL PROTEIN LDS1"/>
    <property type="match status" value="1"/>
</dbReference>
<reference evidence="7 8" key="1">
    <citation type="submission" date="2019-09" db="EMBL/GenBank/DDBJ databases">
        <title>Draft genome of the ectomycorrhizal ascomycete Sphaerosporella brunnea.</title>
        <authorList>
            <consortium name="DOE Joint Genome Institute"/>
            <person name="Benucci G.M."/>
            <person name="Marozzi G."/>
            <person name="Antonielli L."/>
            <person name="Sanchez S."/>
            <person name="Marco P."/>
            <person name="Wang X."/>
            <person name="Falini L.B."/>
            <person name="Barry K."/>
            <person name="Haridas S."/>
            <person name="Lipzen A."/>
            <person name="Labutti K."/>
            <person name="Grigoriev I.V."/>
            <person name="Murat C."/>
            <person name="Martin F."/>
            <person name="Albertini E."/>
            <person name="Donnini D."/>
            <person name="Bonito G."/>
        </authorList>
    </citation>
    <scope>NUCLEOTIDE SEQUENCE [LARGE SCALE GENOMIC DNA]</scope>
    <source>
        <strain evidence="7 8">Sb_GMNB300</strain>
    </source>
</reference>
<dbReference type="InterPro" id="IPR059112">
    <property type="entry name" value="CysZ/EI24"/>
</dbReference>
<dbReference type="GO" id="GO:0005628">
    <property type="term" value="C:prospore membrane"/>
    <property type="evidence" value="ECO:0007669"/>
    <property type="project" value="TreeGrafter"/>
</dbReference>
<evidence type="ECO:0000256" key="6">
    <source>
        <dbReference type="SAM" id="Phobius"/>
    </source>
</evidence>
<comment type="subcellular location">
    <subcellularLocation>
        <location evidence="1">Membrane</location>
        <topology evidence="1">Multi-pass membrane protein</topology>
    </subcellularLocation>
</comment>
<evidence type="ECO:0000313" key="7">
    <source>
        <dbReference type="EMBL" id="KAA8912029.1"/>
    </source>
</evidence>
<feature type="transmembrane region" description="Helical" evidence="6">
    <location>
        <begin position="100"/>
        <end position="119"/>
    </location>
</feature>
<evidence type="ECO:0000256" key="2">
    <source>
        <dbReference type="ARBA" id="ARBA00022692"/>
    </source>
</evidence>
<evidence type="ECO:0000256" key="5">
    <source>
        <dbReference type="SAM" id="MobiDB-lite"/>
    </source>
</evidence>
<protein>
    <recommendedName>
        <fullName evidence="9">Etoposide-induced protein 2.4-domain-containing protein</fullName>
    </recommendedName>
</protein>
<dbReference type="Pfam" id="PF07264">
    <property type="entry name" value="EI24"/>
    <property type="match status" value="1"/>
</dbReference>
<feature type="transmembrane region" description="Helical" evidence="6">
    <location>
        <begin position="187"/>
        <end position="207"/>
    </location>
</feature>
<keyword evidence="3 6" id="KW-1133">Transmembrane helix</keyword>
<dbReference type="PANTHER" id="PTHR34292:SF2">
    <property type="entry name" value="OUTER SPORE WALL PROTEIN LDS1"/>
    <property type="match status" value="1"/>
</dbReference>
<comment type="caution">
    <text evidence="7">The sequence shown here is derived from an EMBL/GenBank/DDBJ whole genome shotgun (WGS) entry which is preliminary data.</text>
</comment>
<keyword evidence="4 6" id="KW-0472">Membrane</keyword>
<dbReference type="GO" id="GO:0005811">
    <property type="term" value="C:lipid droplet"/>
    <property type="evidence" value="ECO:0007669"/>
    <property type="project" value="TreeGrafter"/>
</dbReference>
<dbReference type="OrthoDB" id="10012223at2759"/>
<dbReference type="Proteomes" id="UP000326924">
    <property type="component" value="Unassembled WGS sequence"/>
</dbReference>
<keyword evidence="8" id="KW-1185">Reference proteome</keyword>